<evidence type="ECO:0000313" key="7">
    <source>
        <dbReference type="Proteomes" id="UP000655443"/>
    </source>
</evidence>
<name>A0A919D302_9ACTN</name>
<gene>
    <name evidence="6" type="ORF">GCM10010339_46160</name>
</gene>
<feature type="region of interest" description="Disordered" evidence="4">
    <location>
        <begin position="44"/>
        <end position="65"/>
    </location>
</feature>
<dbReference type="Pfam" id="PF03403">
    <property type="entry name" value="PAF-AH_p_II"/>
    <property type="match status" value="1"/>
</dbReference>
<reference evidence="6" key="2">
    <citation type="submission" date="2020-09" db="EMBL/GenBank/DDBJ databases">
        <authorList>
            <person name="Sun Q."/>
            <person name="Ohkuma M."/>
        </authorList>
    </citation>
    <scope>NUCLEOTIDE SEQUENCE</scope>
    <source>
        <strain evidence="6">JCM 4714</strain>
    </source>
</reference>
<protein>
    <submittedName>
        <fullName evidence="6">Lipase</fullName>
    </submittedName>
</protein>
<dbReference type="InterPro" id="IPR029058">
    <property type="entry name" value="AB_hydrolase_fold"/>
</dbReference>
<keyword evidence="3" id="KW-0443">Lipid metabolism</keyword>
<dbReference type="PROSITE" id="PS51318">
    <property type="entry name" value="TAT"/>
    <property type="match status" value="1"/>
</dbReference>
<keyword evidence="1" id="KW-0378">Hydrolase</keyword>
<organism evidence="6 7">
    <name type="scientific">Streptomyces alanosinicus</name>
    <dbReference type="NCBI Taxonomy" id="68171"/>
    <lineage>
        <taxon>Bacteria</taxon>
        <taxon>Bacillati</taxon>
        <taxon>Actinomycetota</taxon>
        <taxon>Actinomycetes</taxon>
        <taxon>Kitasatosporales</taxon>
        <taxon>Streptomycetaceae</taxon>
        <taxon>Streptomyces</taxon>
    </lineage>
</organism>
<evidence type="ECO:0000256" key="5">
    <source>
        <dbReference type="SAM" id="SignalP"/>
    </source>
</evidence>
<evidence type="ECO:0000256" key="3">
    <source>
        <dbReference type="ARBA" id="ARBA00023098"/>
    </source>
</evidence>
<evidence type="ECO:0000256" key="2">
    <source>
        <dbReference type="ARBA" id="ARBA00022963"/>
    </source>
</evidence>
<feature type="chain" id="PRO_5036978653" evidence="5">
    <location>
        <begin position="38"/>
        <end position="432"/>
    </location>
</feature>
<dbReference type="EMBL" id="BMVG01000010">
    <property type="protein sequence ID" value="GHE06330.1"/>
    <property type="molecule type" value="Genomic_DNA"/>
</dbReference>
<dbReference type="GO" id="GO:0003847">
    <property type="term" value="F:1-alkyl-2-acetylglycerophosphocholine esterase activity"/>
    <property type="evidence" value="ECO:0007669"/>
    <property type="project" value="TreeGrafter"/>
</dbReference>
<reference evidence="6" key="1">
    <citation type="journal article" date="2014" name="Int. J. Syst. Evol. Microbiol.">
        <title>Complete genome sequence of Corynebacterium casei LMG S-19264T (=DSM 44701T), isolated from a smear-ripened cheese.</title>
        <authorList>
            <consortium name="US DOE Joint Genome Institute (JGI-PGF)"/>
            <person name="Walter F."/>
            <person name="Albersmeier A."/>
            <person name="Kalinowski J."/>
            <person name="Ruckert C."/>
        </authorList>
    </citation>
    <scope>NUCLEOTIDE SEQUENCE</scope>
    <source>
        <strain evidence="6">JCM 4714</strain>
    </source>
</reference>
<dbReference type="PANTHER" id="PTHR10272">
    <property type="entry name" value="PLATELET-ACTIVATING FACTOR ACETYLHYDROLASE"/>
    <property type="match status" value="1"/>
</dbReference>
<accession>A0A919D302</accession>
<dbReference type="SUPFAM" id="SSF53474">
    <property type="entry name" value="alpha/beta-Hydrolases"/>
    <property type="match status" value="1"/>
</dbReference>
<proteinExistence type="predicted"/>
<keyword evidence="2" id="KW-0442">Lipid degradation</keyword>
<evidence type="ECO:0000313" key="6">
    <source>
        <dbReference type="EMBL" id="GHE06330.1"/>
    </source>
</evidence>
<dbReference type="GO" id="GO:0016042">
    <property type="term" value="P:lipid catabolic process"/>
    <property type="evidence" value="ECO:0007669"/>
    <property type="project" value="UniProtKB-KW"/>
</dbReference>
<dbReference type="InterPro" id="IPR006311">
    <property type="entry name" value="TAT_signal"/>
</dbReference>
<feature type="signal peptide" evidence="5">
    <location>
        <begin position="1"/>
        <end position="37"/>
    </location>
</feature>
<keyword evidence="7" id="KW-1185">Reference proteome</keyword>
<dbReference type="RefSeq" id="WP_189955250.1">
    <property type="nucleotide sequence ID" value="NZ_BMVG01000010.1"/>
</dbReference>
<dbReference type="Proteomes" id="UP000655443">
    <property type="component" value="Unassembled WGS sequence"/>
</dbReference>
<dbReference type="AlphaFoldDB" id="A0A919D302"/>
<keyword evidence="5" id="KW-0732">Signal</keyword>
<dbReference type="PANTHER" id="PTHR10272:SF0">
    <property type="entry name" value="PLATELET-ACTIVATING FACTOR ACETYLHYDROLASE"/>
    <property type="match status" value="1"/>
</dbReference>
<dbReference type="Gene3D" id="3.40.50.1820">
    <property type="entry name" value="alpha/beta hydrolase"/>
    <property type="match status" value="1"/>
</dbReference>
<evidence type="ECO:0000256" key="1">
    <source>
        <dbReference type="ARBA" id="ARBA00022801"/>
    </source>
</evidence>
<comment type="caution">
    <text evidence="6">The sequence shown here is derived from an EMBL/GenBank/DDBJ whole genome shotgun (WGS) entry which is preliminary data.</text>
</comment>
<feature type="compositionally biased region" description="Low complexity" evidence="4">
    <location>
        <begin position="47"/>
        <end position="60"/>
    </location>
</feature>
<sequence length="432" mass="46351">MTHPLPHDRGRSTRRRALAVCAVAALCTLTAAFPAGAAADTARDALTRSSPPSARSLSLPDPTGPYRVGEVGLHLVDRSRHDPWHPGQDRRELMVSVYYPTTHTAGRPAAPYMLSKAAEHFDAVTANQYLSMHIPAGRTDWSRTVTHVAQGAPVAAGHRGRLPVVLYSPGLGEPRTWGTKAAADLASRGYAVVTIDNTYESPEVQFPNGSLATVSLPSEPPDHGDAFVRKALAVRVTDAGFVLDQLQKLDSGRNPDADRQPLPHGLAGALNLSEVGMFGPSMGGTAAALAMDADHRIIAGINMDGNLTYVDGSLMPVARHGLDRPFLLMGKDGKTDTGPGWQAFRAHTPGWNRQLTLLGSEHASFTDAEALVPQLHLKPRVQRKDIGSIDPATAIRTNEAYVSAYFDHWLRGGSGRLLEGPSPEYPDMAFEK</sequence>
<evidence type="ECO:0000256" key="4">
    <source>
        <dbReference type="SAM" id="MobiDB-lite"/>
    </source>
</evidence>